<organism evidence="2 3">
    <name type="scientific">Thalassotalea litorea</name>
    <dbReference type="NCBI Taxonomy" id="2020715"/>
    <lineage>
        <taxon>Bacteria</taxon>
        <taxon>Pseudomonadati</taxon>
        <taxon>Pseudomonadota</taxon>
        <taxon>Gammaproteobacteria</taxon>
        <taxon>Alteromonadales</taxon>
        <taxon>Colwelliaceae</taxon>
        <taxon>Thalassotalea</taxon>
    </lineage>
</organism>
<dbReference type="InterPro" id="IPR000297">
    <property type="entry name" value="PPIase_PpiC"/>
</dbReference>
<dbReference type="InterPro" id="IPR046357">
    <property type="entry name" value="PPIase_dom_sf"/>
</dbReference>
<comment type="caution">
    <text evidence="2">The sequence shown here is derived from an EMBL/GenBank/DDBJ whole genome shotgun (WGS) entry which is preliminary data.</text>
</comment>
<dbReference type="Gene3D" id="3.10.50.40">
    <property type="match status" value="1"/>
</dbReference>
<sequence length="291" mass="34304">MMISQIFREPLLHFLLLGGFIYWAFEASSDDSTDTILVDKKNLLTFMQYRYQAFDPQQADKTFNNLPPEKLQALIKEYTREEALYRQALSLNLDKNDYIIKKRLIQKMEYIAEDFNLPDNADTPDNEQTLIAYFNGHQQDYVQPDYITFTHQFFSNDSKTTSLSAQQRALQALDQLNNGDSGLQAIKQDLFMYNRHYAERPQSLVASHFGDPFAQQLFTQTTVNEALWQGPFESPHGWHIVKVFKRQPEKYPEFAEIKDQVKEDYLREQLRQQKQQSIEKIVDQYQTKVEL</sequence>
<dbReference type="OrthoDB" id="196786at2"/>
<dbReference type="Proteomes" id="UP000307790">
    <property type="component" value="Unassembled WGS sequence"/>
</dbReference>
<reference evidence="2 3" key="1">
    <citation type="submission" date="2019-05" db="EMBL/GenBank/DDBJ databases">
        <title>Genome sequences of Thalassotalea litorea 1K03283.</title>
        <authorList>
            <person name="Zhang D."/>
        </authorList>
    </citation>
    <scope>NUCLEOTIDE SEQUENCE [LARGE SCALE GENOMIC DNA]</scope>
    <source>
        <strain evidence="2 3">MCCC 1K03283</strain>
    </source>
</reference>
<evidence type="ECO:0000313" key="2">
    <source>
        <dbReference type="EMBL" id="TLU67542.1"/>
    </source>
</evidence>
<accession>A0A5R9IQI3</accession>
<dbReference type="AlphaFoldDB" id="A0A5R9IQI3"/>
<protein>
    <submittedName>
        <fullName evidence="2">Peptidyl-prolyl cis-trans isomerase</fullName>
    </submittedName>
</protein>
<evidence type="ECO:0000313" key="3">
    <source>
        <dbReference type="Proteomes" id="UP000307790"/>
    </source>
</evidence>
<gene>
    <name evidence="2" type="ORF">FE810_00920</name>
</gene>
<dbReference type="RefSeq" id="WP_138318145.1">
    <property type="nucleotide sequence ID" value="NZ_VCBC01000002.1"/>
</dbReference>
<dbReference type="Pfam" id="PF13145">
    <property type="entry name" value="Rotamase_2"/>
    <property type="match status" value="1"/>
</dbReference>
<name>A0A5R9IQI3_9GAMM</name>
<keyword evidence="3" id="KW-1185">Reference proteome</keyword>
<proteinExistence type="predicted"/>
<dbReference type="GO" id="GO:0003755">
    <property type="term" value="F:peptidyl-prolyl cis-trans isomerase activity"/>
    <property type="evidence" value="ECO:0007669"/>
    <property type="project" value="InterPro"/>
</dbReference>
<feature type="domain" description="PpiC" evidence="1">
    <location>
        <begin position="127"/>
        <end position="259"/>
    </location>
</feature>
<keyword evidence="2" id="KW-0413">Isomerase</keyword>
<evidence type="ECO:0000259" key="1">
    <source>
        <dbReference type="Pfam" id="PF13145"/>
    </source>
</evidence>
<dbReference type="EMBL" id="VCBC01000002">
    <property type="protein sequence ID" value="TLU67542.1"/>
    <property type="molecule type" value="Genomic_DNA"/>
</dbReference>